<dbReference type="EMBL" id="SSMC01000002">
    <property type="protein sequence ID" value="THD67614.1"/>
    <property type="molecule type" value="Genomic_DNA"/>
</dbReference>
<dbReference type="OrthoDB" id="9786141at2"/>
<dbReference type="Gene3D" id="1.10.10.10">
    <property type="entry name" value="Winged helix-like DNA-binding domain superfamily/Winged helix DNA-binding domain"/>
    <property type="match status" value="1"/>
</dbReference>
<dbReference type="InterPro" id="IPR036390">
    <property type="entry name" value="WH_DNA-bd_sf"/>
</dbReference>
<dbReference type="PANTHER" id="PTHR43736">
    <property type="entry name" value="ADP-RIBOSE PYROPHOSPHATASE"/>
    <property type="match status" value="1"/>
</dbReference>
<dbReference type="Proteomes" id="UP000305939">
    <property type="component" value="Unassembled WGS sequence"/>
</dbReference>
<feature type="domain" description="Nudix hydrolase" evidence="2">
    <location>
        <begin position="3"/>
        <end position="141"/>
    </location>
</feature>
<keyword evidence="1 3" id="KW-0378">Hydrolase</keyword>
<protein>
    <submittedName>
        <fullName evidence="3">NUDIX hydrolase</fullName>
    </submittedName>
</protein>
<dbReference type="InterPro" id="IPR020084">
    <property type="entry name" value="NUDIX_hydrolase_CS"/>
</dbReference>
<dbReference type="Gene3D" id="3.90.79.10">
    <property type="entry name" value="Nucleoside Triphosphate Pyrophosphohydrolase"/>
    <property type="match status" value="1"/>
</dbReference>
<evidence type="ECO:0000313" key="3">
    <source>
        <dbReference type="EMBL" id="THD67614.1"/>
    </source>
</evidence>
<proteinExistence type="predicted"/>
<dbReference type="InterPro" id="IPR015797">
    <property type="entry name" value="NUDIX_hydrolase-like_dom_sf"/>
</dbReference>
<dbReference type="RefSeq" id="WP_136335819.1">
    <property type="nucleotide sequence ID" value="NZ_QXMP01000008.1"/>
</dbReference>
<dbReference type="SUPFAM" id="SSF46785">
    <property type="entry name" value="Winged helix' DNA-binding domain"/>
    <property type="match status" value="1"/>
</dbReference>
<dbReference type="CDD" id="cd18873">
    <property type="entry name" value="NUDIX_NadM_like"/>
    <property type="match status" value="1"/>
</dbReference>
<gene>
    <name evidence="3" type="ORF">E7Z59_08115</name>
</gene>
<dbReference type="Pfam" id="PF00293">
    <property type="entry name" value="NUDIX"/>
    <property type="match status" value="1"/>
</dbReference>
<evidence type="ECO:0000313" key="4">
    <source>
        <dbReference type="Proteomes" id="UP000305939"/>
    </source>
</evidence>
<dbReference type="InterPro" id="IPR000086">
    <property type="entry name" value="NUDIX_hydrolase_dom"/>
</dbReference>
<sequence>MQDIKVAVDAVVFGYKEETLFLLCIKQKFGPMADSWVLPGGLVQDDEPLKDAVKRELREETNVELEYMDQLYTFGDDIKRDPRGRVIAVAYLGLVDPKRLELKADTDALDAQWFPIDALPSLGYDHELIFEKGLERLRAKIHYEPIGFDLLEEEFFFSEMEGLYRTITGRAFDRRNFRKKILSFGFLEDLGTFRREGMGRPANKFRFIEDKYNELLAEGFHFELKFA</sequence>
<accession>A0A4S3LZS8</accession>
<evidence type="ECO:0000259" key="2">
    <source>
        <dbReference type="PROSITE" id="PS51462"/>
    </source>
</evidence>
<comment type="caution">
    <text evidence="3">The sequence shown here is derived from an EMBL/GenBank/DDBJ whole genome shotgun (WGS) entry which is preliminary data.</text>
</comment>
<dbReference type="PROSITE" id="PS51462">
    <property type="entry name" value="NUDIX"/>
    <property type="match status" value="1"/>
</dbReference>
<dbReference type="InterPro" id="IPR054105">
    <property type="entry name" value="WHD_NrtR"/>
</dbReference>
<dbReference type="InterPro" id="IPR036388">
    <property type="entry name" value="WH-like_DNA-bd_sf"/>
</dbReference>
<dbReference type="PANTHER" id="PTHR43736:SF4">
    <property type="entry name" value="SLR1690 PROTEIN"/>
    <property type="match status" value="1"/>
</dbReference>
<dbReference type="AlphaFoldDB" id="A0A4S3LZS8"/>
<evidence type="ECO:0000256" key="1">
    <source>
        <dbReference type="ARBA" id="ARBA00022801"/>
    </source>
</evidence>
<organism evidence="3 4">
    <name type="scientific">Robertkochia marina</name>
    <dbReference type="NCBI Taxonomy" id="1227945"/>
    <lineage>
        <taxon>Bacteria</taxon>
        <taxon>Pseudomonadati</taxon>
        <taxon>Bacteroidota</taxon>
        <taxon>Flavobacteriia</taxon>
        <taxon>Flavobacteriales</taxon>
        <taxon>Flavobacteriaceae</taxon>
        <taxon>Robertkochia</taxon>
    </lineage>
</organism>
<dbReference type="PROSITE" id="PS00893">
    <property type="entry name" value="NUDIX_BOX"/>
    <property type="match status" value="1"/>
</dbReference>
<dbReference type="GO" id="GO:0016787">
    <property type="term" value="F:hydrolase activity"/>
    <property type="evidence" value="ECO:0007669"/>
    <property type="project" value="UniProtKB-KW"/>
</dbReference>
<keyword evidence="4" id="KW-1185">Reference proteome</keyword>
<name>A0A4S3LZS8_9FLAO</name>
<reference evidence="3 4" key="1">
    <citation type="submission" date="2019-04" db="EMBL/GenBank/DDBJ databases">
        <title>Draft genome sequence of Robertkochia marina CC-AMO-30D.</title>
        <authorList>
            <person name="Hameed A."/>
            <person name="Lin S.-Y."/>
            <person name="Shahina M."/>
            <person name="Lai W.-A."/>
            <person name="Young C.-C."/>
        </authorList>
    </citation>
    <scope>NUCLEOTIDE SEQUENCE [LARGE SCALE GENOMIC DNA]</scope>
    <source>
        <strain evidence="3 4">CC-AMO-30D</strain>
    </source>
</reference>
<dbReference type="SUPFAM" id="SSF55811">
    <property type="entry name" value="Nudix"/>
    <property type="match status" value="1"/>
</dbReference>
<dbReference type="Pfam" id="PF21906">
    <property type="entry name" value="WHD_NrtR"/>
    <property type="match status" value="1"/>
</dbReference>